<dbReference type="GO" id="GO:0015833">
    <property type="term" value="P:peptide transport"/>
    <property type="evidence" value="ECO:0007669"/>
    <property type="project" value="InterPro"/>
</dbReference>
<evidence type="ECO:0000313" key="5">
    <source>
        <dbReference type="EMBL" id="MCC2165681.1"/>
    </source>
</evidence>
<accession>A0AAE3AQ06</accession>
<dbReference type="InterPro" id="IPR003439">
    <property type="entry name" value="ABC_transporter-like_ATP-bd"/>
</dbReference>
<dbReference type="SMART" id="SM00382">
    <property type="entry name" value="AAA"/>
    <property type="match status" value="1"/>
</dbReference>
<keyword evidence="2" id="KW-0547">Nucleotide-binding</keyword>
<dbReference type="InterPro" id="IPR013563">
    <property type="entry name" value="Oligopep_ABC_C"/>
</dbReference>
<feature type="domain" description="ABC transporter" evidence="4">
    <location>
        <begin position="13"/>
        <end position="257"/>
    </location>
</feature>
<dbReference type="PROSITE" id="PS50893">
    <property type="entry name" value="ABC_TRANSPORTER_2"/>
    <property type="match status" value="1"/>
</dbReference>
<evidence type="ECO:0000256" key="2">
    <source>
        <dbReference type="ARBA" id="ARBA00022741"/>
    </source>
</evidence>
<dbReference type="CDD" id="cd03257">
    <property type="entry name" value="ABC_NikE_OppD_transporters"/>
    <property type="match status" value="1"/>
</dbReference>
<dbReference type="InterPro" id="IPR017871">
    <property type="entry name" value="ABC_transporter-like_CS"/>
</dbReference>
<dbReference type="GO" id="GO:0005524">
    <property type="term" value="F:ATP binding"/>
    <property type="evidence" value="ECO:0007669"/>
    <property type="project" value="UniProtKB-KW"/>
</dbReference>
<dbReference type="PANTHER" id="PTHR43776">
    <property type="entry name" value="TRANSPORT ATP-BINDING PROTEIN"/>
    <property type="match status" value="1"/>
</dbReference>
<dbReference type="InterPro" id="IPR027417">
    <property type="entry name" value="P-loop_NTPase"/>
</dbReference>
<evidence type="ECO:0000259" key="4">
    <source>
        <dbReference type="PROSITE" id="PS50893"/>
    </source>
</evidence>
<dbReference type="GO" id="GO:0055085">
    <property type="term" value="P:transmembrane transport"/>
    <property type="evidence" value="ECO:0007669"/>
    <property type="project" value="UniProtKB-ARBA"/>
</dbReference>
<dbReference type="GO" id="GO:0016887">
    <property type="term" value="F:ATP hydrolysis activity"/>
    <property type="evidence" value="ECO:0007669"/>
    <property type="project" value="InterPro"/>
</dbReference>
<dbReference type="RefSeq" id="WP_308451930.1">
    <property type="nucleotide sequence ID" value="NZ_JAJEPU010000046.1"/>
</dbReference>
<name>A0AAE3AQ06_9FIRM</name>
<dbReference type="AlphaFoldDB" id="A0AAE3AQ06"/>
<dbReference type="PANTHER" id="PTHR43776:SF8">
    <property type="entry name" value="ABC TRANSPORTER, ATP-BINDING PROTEIN"/>
    <property type="match status" value="1"/>
</dbReference>
<dbReference type="PROSITE" id="PS00211">
    <property type="entry name" value="ABC_TRANSPORTER_1"/>
    <property type="match status" value="1"/>
</dbReference>
<dbReference type="Pfam" id="PF08352">
    <property type="entry name" value="oligo_HPY"/>
    <property type="match status" value="1"/>
</dbReference>
<dbReference type="SUPFAM" id="SSF52540">
    <property type="entry name" value="P-loop containing nucleoside triphosphate hydrolases"/>
    <property type="match status" value="1"/>
</dbReference>
<dbReference type="NCBIfam" id="TIGR01727">
    <property type="entry name" value="oligo_HPY"/>
    <property type="match status" value="1"/>
</dbReference>
<keyword evidence="3 5" id="KW-0067">ATP-binding</keyword>
<dbReference type="InterPro" id="IPR003593">
    <property type="entry name" value="AAA+_ATPase"/>
</dbReference>
<evidence type="ECO:0000313" key="6">
    <source>
        <dbReference type="Proteomes" id="UP001198962"/>
    </source>
</evidence>
<dbReference type="InterPro" id="IPR050319">
    <property type="entry name" value="ABC_transp_ATP-bind"/>
</dbReference>
<reference evidence="5" key="1">
    <citation type="submission" date="2021-10" db="EMBL/GenBank/DDBJ databases">
        <title>Anaerobic single-cell dispensing facilitates the cultivation of human gut bacteria.</title>
        <authorList>
            <person name="Afrizal A."/>
        </authorList>
    </citation>
    <scope>NUCLEOTIDE SEQUENCE</scope>
    <source>
        <strain evidence="5">CLA-AA-H274</strain>
    </source>
</reference>
<gene>
    <name evidence="5" type="ORF">LKD32_12495</name>
</gene>
<proteinExistence type="predicted"/>
<keyword evidence="1" id="KW-0813">Transport</keyword>
<sequence length="337" mass="38464">MRKTEKQEDTEMLSVEHVSKVFELGHQREIRAVEDLFFNMCHGECVMVVGESGCGKSTLVRMISGIEMPTSGKILFNGKNVPDLRGEELRQYRRQVQMVFQDSAHVISPRMTIGEFLRELWICFEHKSRREADEVVRYSIQRVGLDQSYLKRRPHQLSGGELQRICVARAIALHPQLLICDEATSALDVSVQKQILDLIREHVEESGCSVLFICHDLALAESFGDRIAVMYRGRIVEWLNGNHLKREALHPYTRLLLDSVFSIHDEPDKPIPFLPEEGGRSGLDQNKNGRDGTLESMGCAFCARCEKADEECRKKRPELNMVSPGHFVACLKIETQR</sequence>
<keyword evidence="6" id="KW-1185">Reference proteome</keyword>
<dbReference type="Proteomes" id="UP001198962">
    <property type="component" value="Unassembled WGS sequence"/>
</dbReference>
<dbReference type="EMBL" id="JAJEPU010000046">
    <property type="protein sequence ID" value="MCC2165681.1"/>
    <property type="molecule type" value="Genomic_DNA"/>
</dbReference>
<comment type="caution">
    <text evidence="5">The sequence shown here is derived from an EMBL/GenBank/DDBJ whole genome shotgun (WGS) entry which is preliminary data.</text>
</comment>
<organism evidence="5 6">
    <name type="scientific">Brotaphodocola catenula</name>
    <dbReference type="NCBI Taxonomy" id="2885361"/>
    <lineage>
        <taxon>Bacteria</taxon>
        <taxon>Bacillati</taxon>
        <taxon>Bacillota</taxon>
        <taxon>Clostridia</taxon>
        <taxon>Lachnospirales</taxon>
        <taxon>Lachnospiraceae</taxon>
        <taxon>Brotaphodocola</taxon>
    </lineage>
</organism>
<dbReference type="Gene3D" id="3.40.50.300">
    <property type="entry name" value="P-loop containing nucleotide triphosphate hydrolases"/>
    <property type="match status" value="1"/>
</dbReference>
<dbReference type="Pfam" id="PF00005">
    <property type="entry name" value="ABC_tran"/>
    <property type="match status" value="1"/>
</dbReference>
<protein>
    <submittedName>
        <fullName evidence="5">ABC transporter ATP-binding protein</fullName>
    </submittedName>
</protein>
<evidence type="ECO:0000256" key="3">
    <source>
        <dbReference type="ARBA" id="ARBA00022840"/>
    </source>
</evidence>
<evidence type="ECO:0000256" key="1">
    <source>
        <dbReference type="ARBA" id="ARBA00022448"/>
    </source>
</evidence>